<reference evidence="2 3" key="1">
    <citation type="submission" date="2018-06" db="EMBL/GenBank/DDBJ databases">
        <title>A transcriptomic atlas of mushroom development highlights an independent origin of complex multicellularity.</title>
        <authorList>
            <consortium name="DOE Joint Genome Institute"/>
            <person name="Krizsan K."/>
            <person name="Almasi E."/>
            <person name="Merenyi Z."/>
            <person name="Sahu N."/>
            <person name="Viragh M."/>
            <person name="Koszo T."/>
            <person name="Mondo S."/>
            <person name="Kiss B."/>
            <person name="Balint B."/>
            <person name="Kues U."/>
            <person name="Barry K."/>
            <person name="Hegedus J.C."/>
            <person name="Henrissat B."/>
            <person name="Johnson J."/>
            <person name="Lipzen A."/>
            <person name="Ohm R."/>
            <person name="Nagy I."/>
            <person name="Pangilinan J."/>
            <person name="Yan J."/>
            <person name="Xiong Y."/>
            <person name="Grigoriev I.V."/>
            <person name="Hibbett D.S."/>
            <person name="Nagy L.G."/>
        </authorList>
    </citation>
    <scope>NUCLEOTIDE SEQUENCE [LARGE SCALE GENOMIC DNA]</scope>
    <source>
        <strain evidence="2 3">SZMC22713</strain>
    </source>
</reference>
<dbReference type="Proteomes" id="UP000294933">
    <property type="component" value="Unassembled WGS sequence"/>
</dbReference>
<evidence type="ECO:0000313" key="2">
    <source>
        <dbReference type="EMBL" id="TDL21837.1"/>
    </source>
</evidence>
<evidence type="ECO:0000259" key="1">
    <source>
        <dbReference type="SMART" id="SM00256"/>
    </source>
</evidence>
<sequence>MSVGSCELQNYVISVILPSNLHTEIRKPFVIVNMIPISGSKVIHSFQFKNMFPHDIVIQILLCSSPWDLLQIQRTSRYFRALLDQSQYIWRAARKSLDPPVPDPTLPDNLHHHPLAWTEAAYTNYIFGNTTSSKCGDELTEPLVVTSYSLRLFLCSKTIGSSAIYTHHLKQFSISRRSAGSGGYHISIRAQTAQF</sequence>
<name>A0A4Y7Q2G0_9AGAM</name>
<gene>
    <name evidence="2" type="ORF">BD410DRAFT_280621</name>
</gene>
<keyword evidence="3" id="KW-1185">Reference proteome</keyword>
<organism evidence="2 3">
    <name type="scientific">Rickenella mellea</name>
    <dbReference type="NCBI Taxonomy" id="50990"/>
    <lineage>
        <taxon>Eukaryota</taxon>
        <taxon>Fungi</taxon>
        <taxon>Dikarya</taxon>
        <taxon>Basidiomycota</taxon>
        <taxon>Agaricomycotina</taxon>
        <taxon>Agaricomycetes</taxon>
        <taxon>Hymenochaetales</taxon>
        <taxon>Rickenellaceae</taxon>
        <taxon>Rickenella</taxon>
    </lineage>
</organism>
<accession>A0A4Y7Q2G0</accession>
<dbReference type="SMART" id="SM00256">
    <property type="entry name" value="FBOX"/>
    <property type="match status" value="1"/>
</dbReference>
<dbReference type="SUPFAM" id="SSF81383">
    <property type="entry name" value="F-box domain"/>
    <property type="match status" value="1"/>
</dbReference>
<dbReference type="EMBL" id="ML170178">
    <property type="protein sequence ID" value="TDL21837.1"/>
    <property type="molecule type" value="Genomic_DNA"/>
</dbReference>
<feature type="domain" description="F-box" evidence="1">
    <location>
        <begin position="52"/>
        <end position="92"/>
    </location>
</feature>
<dbReference type="Pfam" id="PF12937">
    <property type="entry name" value="F-box-like"/>
    <property type="match status" value="1"/>
</dbReference>
<dbReference type="VEuPathDB" id="FungiDB:BD410DRAFT_280621"/>
<protein>
    <recommendedName>
        <fullName evidence="1">F-box domain-containing protein</fullName>
    </recommendedName>
</protein>
<dbReference type="AlphaFoldDB" id="A0A4Y7Q2G0"/>
<proteinExistence type="predicted"/>
<dbReference type="InterPro" id="IPR036047">
    <property type="entry name" value="F-box-like_dom_sf"/>
</dbReference>
<dbReference type="Gene3D" id="1.20.1280.50">
    <property type="match status" value="1"/>
</dbReference>
<dbReference type="CDD" id="cd09917">
    <property type="entry name" value="F-box_SF"/>
    <property type="match status" value="1"/>
</dbReference>
<evidence type="ECO:0000313" key="3">
    <source>
        <dbReference type="Proteomes" id="UP000294933"/>
    </source>
</evidence>
<dbReference type="OrthoDB" id="3023406at2759"/>
<dbReference type="InterPro" id="IPR001810">
    <property type="entry name" value="F-box_dom"/>
</dbReference>